<dbReference type="SUPFAM" id="SSF53098">
    <property type="entry name" value="Ribonuclease H-like"/>
    <property type="match status" value="1"/>
</dbReference>
<name>A0A7J7RY80_RHIFE</name>
<dbReference type="EMBL" id="JACAGC010000024">
    <property type="protein sequence ID" value="KAF6280974.1"/>
    <property type="molecule type" value="Genomic_DNA"/>
</dbReference>
<dbReference type="Proteomes" id="UP000585614">
    <property type="component" value="Unassembled WGS sequence"/>
</dbReference>
<evidence type="ECO:0000313" key="3">
    <source>
        <dbReference type="Proteomes" id="UP000585614"/>
    </source>
</evidence>
<keyword evidence="1" id="KW-1133">Transmembrane helix</keyword>
<dbReference type="InterPro" id="IPR012337">
    <property type="entry name" value="RNaseH-like_sf"/>
</dbReference>
<gene>
    <name evidence="2" type="ORF">mRhiFer1_009336</name>
</gene>
<comment type="caution">
    <text evidence="2">The sequence shown here is derived from an EMBL/GenBank/DDBJ whole genome shotgun (WGS) entry which is preliminary data.</text>
</comment>
<feature type="transmembrane region" description="Helical" evidence="1">
    <location>
        <begin position="237"/>
        <end position="256"/>
    </location>
</feature>
<accession>A0A7J7RY80</accession>
<evidence type="ECO:0000313" key="2">
    <source>
        <dbReference type="EMBL" id="KAF6280974.1"/>
    </source>
</evidence>
<dbReference type="InterPro" id="IPR036397">
    <property type="entry name" value="RNaseH_sf"/>
</dbReference>
<proteinExistence type="predicted"/>
<protein>
    <recommendedName>
        <fullName evidence="4">Integrase catalytic domain-containing protein</fullName>
    </recommendedName>
</protein>
<evidence type="ECO:0008006" key="4">
    <source>
        <dbReference type="Google" id="ProtNLM"/>
    </source>
</evidence>
<dbReference type="Gene3D" id="3.30.420.10">
    <property type="entry name" value="Ribonuclease H-like superfamily/Ribonuclease H"/>
    <property type="match status" value="1"/>
</dbReference>
<keyword evidence="1" id="KW-0472">Membrane</keyword>
<dbReference type="GO" id="GO:0003676">
    <property type="term" value="F:nucleic acid binding"/>
    <property type="evidence" value="ECO:0007669"/>
    <property type="project" value="InterPro"/>
</dbReference>
<dbReference type="AlphaFoldDB" id="A0A7J7RY80"/>
<reference evidence="2 3" key="1">
    <citation type="journal article" date="2020" name="Nature">
        <title>Six reference-quality genomes reveal evolution of bat adaptations.</title>
        <authorList>
            <person name="Jebb D."/>
            <person name="Huang Z."/>
            <person name="Pippel M."/>
            <person name="Hughes G.M."/>
            <person name="Lavrichenko K."/>
            <person name="Devanna P."/>
            <person name="Winkler S."/>
            <person name="Jermiin L.S."/>
            <person name="Skirmuntt E.C."/>
            <person name="Katzourakis A."/>
            <person name="Burkitt-Gray L."/>
            <person name="Ray D.A."/>
            <person name="Sullivan K.A.M."/>
            <person name="Roscito J.G."/>
            <person name="Kirilenko B.M."/>
            <person name="Davalos L.M."/>
            <person name="Corthals A.P."/>
            <person name="Power M.L."/>
            <person name="Jones G."/>
            <person name="Ransome R.D."/>
            <person name="Dechmann D.K.N."/>
            <person name="Locatelli A.G."/>
            <person name="Puechmaille S.J."/>
            <person name="Fedrigo O."/>
            <person name="Jarvis E.D."/>
            <person name="Hiller M."/>
            <person name="Vernes S.C."/>
            <person name="Myers E.W."/>
            <person name="Teeling E.C."/>
        </authorList>
    </citation>
    <scope>NUCLEOTIDE SEQUENCE [LARGE SCALE GENOMIC DNA]</scope>
    <source>
        <strain evidence="2">MRhiFer1</strain>
        <tissue evidence="2">Lung</tissue>
    </source>
</reference>
<feature type="transmembrane region" description="Helical" evidence="1">
    <location>
        <begin position="200"/>
        <end position="225"/>
    </location>
</feature>
<organism evidence="2 3">
    <name type="scientific">Rhinolophus ferrumequinum</name>
    <name type="common">Greater horseshoe bat</name>
    <dbReference type="NCBI Taxonomy" id="59479"/>
    <lineage>
        <taxon>Eukaryota</taxon>
        <taxon>Metazoa</taxon>
        <taxon>Chordata</taxon>
        <taxon>Craniata</taxon>
        <taxon>Vertebrata</taxon>
        <taxon>Euteleostomi</taxon>
        <taxon>Mammalia</taxon>
        <taxon>Eutheria</taxon>
        <taxon>Laurasiatheria</taxon>
        <taxon>Chiroptera</taxon>
        <taxon>Yinpterochiroptera</taxon>
        <taxon>Rhinolophoidea</taxon>
        <taxon>Rhinolophidae</taxon>
        <taxon>Rhinolophinae</taxon>
        <taxon>Rhinolophus</taxon>
    </lineage>
</organism>
<keyword evidence="1" id="KW-0812">Transmembrane</keyword>
<evidence type="ECO:0000256" key="1">
    <source>
        <dbReference type="SAM" id="Phobius"/>
    </source>
</evidence>
<sequence length="260" mass="28216">MVARATGINWRLHTAYRPQSSGKVEHMNSLKETLAKLHQGTSLGWVDLLPLAILQVRCTPGKSGFSPFEIMFRWPPPLLTRLPGNIRQLGFSSLQNQMAALGKMYVLTFWKGPPFLSGPRYTPLPRETKSGSKIGSVSSSDPSGQALTLSYLLLPPLLKFQALSRGSITPRLKESSQRLTPGLSGLSTASDPQETAQMSLAVVCPASVFSAIGLLLFLPFAGLIASFPLSLSPLEKGLLGLYFLFWDACLLSLTCLSQQP</sequence>